<dbReference type="InterPro" id="IPR036028">
    <property type="entry name" value="SH3-like_dom_sf"/>
</dbReference>
<dbReference type="Gene3D" id="2.30.30.40">
    <property type="entry name" value="SH3 Domains"/>
    <property type="match status" value="1"/>
</dbReference>
<feature type="region of interest" description="Disordered" evidence="8">
    <location>
        <begin position="558"/>
        <end position="600"/>
    </location>
</feature>
<evidence type="ECO:0000259" key="10">
    <source>
        <dbReference type="PROSITE" id="PS50179"/>
    </source>
</evidence>
<dbReference type="PROSITE" id="PS50330">
    <property type="entry name" value="UIM"/>
    <property type="match status" value="1"/>
</dbReference>
<evidence type="ECO:0000313" key="11">
    <source>
        <dbReference type="EMBL" id="JAB59547.1"/>
    </source>
</evidence>
<dbReference type="GO" id="GO:0043130">
    <property type="term" value="F:ubiquitin binding"/>
    <property type="evidence" value="ECO:0007669"/>
    <property type="project" value="InterPro"/>
</dbReference>
<dbReference type="Gene3D" id="1.25.40.90">
    <property type="match status" value="1"/>
</dbReference>
<feature type="compositionally biased region" description="Polar residues" evidence="8">
    <location>
        <begin position="586"/>
        <end position="595"/>
    </location>
</feature>
<evidence type="ECO:0000256" key="4">
    <source>
        <dbReference type="ARBA" id="ARBA00022448"/>
    </source>
</evidence>
<dbReference type="CDD" id="cd21388">
    <property type="entry name" value="GAT_STAM"/>
    <property type="match status" value="1"/>
</dbReference>
<dbReference type="GO" id="GO:0035091">
    <property type="term" value="F:phosphatidylinositol binding"/>
    <property type="evidence" value="ECO:0007669"/>
    <property type="project" value="InterPro"/>
</dbReference>
<dbReference type="PRINTS" id="PR00452">
    <property type="entry name" value="SH3DOMAIN"/>
</dbReference>
<evidence type="ECO:0000256" key="7">
    <source>
        <dbReference type="PROSITE-ProRule" id="PRU00192"/>
    </source>
</evidence>
<dbReference type="Pfam" id="PF02809">
    <property type="entry name" value="UIM"/>
    <property type="match status" value="1"/>
</dbReference>
<dbReference type="InterPro" id="IPR008942">
    <property type="entry name" value="ENTH_VHS"/>
</dbReference>
<feature type="region of interest" description="Disordered" evidence="8">
    <location>
        <begin position="455"/>
        <end position="528"/>
    </location>
</feature>
<dbReference type="InterPro" id="IPR003903">
    <property type="entry name" value="UIM_dom"/>
</dbReference>
<dbReference type="SMART" id="SM00326">
    <property type="entry name" value="SH3"/>
    <property type="match status" value="1"/>
</dbReference>
<dbReference type="SUPFAM" id="SSF48464">
    <property type="entry name" value="ENTH/VHS domain"/>
    <property type="match status" value="1"/>
</dbReference>
<dbReference type="GO" id="GO:0043328">
    <property type="term" value="P:protein transport to vacuole involved in ubiquitin-dependent protein catabolic process via the multivesicular body sorting pathway"/>
    <property type="evidence" value="ECO:0007669"/>
    <property type="project" value="TreeGrafter"/>
</dbReference>
<dbReference type="FunFam" id="2.30.30.40:FF:000072">
    <property type="entry name" value="Unconventional Myosin IB"/>
    <property type="match status" value="1"/>
</dbReference>
<feature type="compositionally biased region" description="Polar residues" evidence="8">
    <location>
        <begin position="509"/>
        <end position="528"/>
    </location>
</feature>
<feature type="region of interest" description="Disordered" evidence="8">
    <location>
        <begin position="630"/>
        <end position="653"/>
    </location>
</feature>
<dbReference type="InterPro" id="IPR001452">
    <property type="entry name" value="SH3_domain"/>
</dbReference>
<evidence type="ECO:0000256" key="8">
    <source>
        <dbReference type="SAM" id="MobiDB-lite"/>
    </source>
</evidence>
<accession>U5EWZ4</accession>
<keyword evidence="5" id="KW-0967">Endosome</keyword>
<dbReference type="SMART" id="SM00726">
    <property type="entry name" value="UIM"/>
    <property type="match status" value="1"/>
</dbReference>
<comment type="similarity">
    <text evidence="2">Belongs to the STAM family.</text>
</comment>
<sequence>MGFFGANSSPIEADIEKATNEKNTQEKWDLIMNICDKVATNGVSPKECLKLIIRRLNHNDPHVVMQAITLLDACVKNCGKSFHLEIASREFETEFKKLLTKSQQKVQNELKLCLKKWAEGDFKTDPKLSLIPSLLNRLKSEGYDFVDTNATPKREITLPKDPNIVSSQQEEDDIAKAIELSLKENSKSPKKSSGGATASSDLIASSSSSLYPSALLSSATASNISSAPPAELRKVRALYDFEAAEDNELTFKAGEIIFILDDSDANWWKGQNHRGEGLFPSNFVSPDLNAEIESVTGGGGSKTKKSVQFDEASVSGVTKTEKKDENILEINEEKIDRLLHLLHEVDPEDPSQDSDEMLNLESVVNQMGPLIDAELERVDRKHAQLTQLSSDLVEAINLYHTLMREPPVTAGGLAGAMGGAPYGYQMPHMPGPMYSLPPHASFSQQVPPHPGAMFQMPMHQNHQPNSLPPYGVPHLRNDLSQMNLNGFPQHPPQQQQQPPVTSQPNSQPIPMQNGQQQTHPNMPNMTVQSMVPPAPPTHTLANSNLLNNMQQVAMFNNNPTSIAPSMFPQPQQQQQTSDQHNQQQPSTHLNNQLPTNHHHHNIPPMVFNNPQGNMLPPQTTFTTNSLGMMQHNPMSLNHQPNTPQNIPIYQQQR</sequence>
<dbReference type="PROSITE" id="PS50002">
    <property type="entry name" value="SH3"/>
    <property type="match status" value="1"/>
</dbReference>
<name>U5EWZ4_9DIPT</name>
<dbReference type="Pfam" id="PF00790">
    <property type="entry name" value="VHS"/>
    <property type="match status" value="1"/>
</dbReference>
<feature type="domain" description="SH3" evidence="9">
    <location>
        <begin position="230"/>
        <end position="289"/>
    </location>
</feature>
<evidence type="ECO:0000256" key="5">
    <source>
        <dbReference type="ARBA" id="ARBA00022753"/>
    </source>
</evidence>
<feature type="compositionally biased region" description="Low complexity" evidence="8">
    <location>
        <begin position="492"/>
        <end position="508"/>
    </location>
</feature>
<feature type="domain" description="VHS" evidence="10">
    <location>
        <begin position="18"/>
        <end position="146"/>
    </location>
</feature>
<keyword evidence="4" id="KW-0813">Transport</keyword>
<evidence type="ECO:0000259" key="9">
    <source>
        <dbReference type="PROSITE" id="PS50002"/>
    </source>
</evidence>
<reference evidence="11" key="1">
    <citation type="journal article" date="2014" name="Insect Biochem. Mol. Biol.">
        <title>An insight into the sialome of the frog biting fly, Corethrella appendiculata.</title>
        <authorList>
            <person name="Ribeiro J.M.C."/>
            <person name="Chagas A.C."/>
            <person name="Pham V.M."/>
            <person name="Lounibos L.P."/>
            <person name="Calvo E."/>
        </authorList>
    </citation>
    <scope>NUCLEOTIDE SEQUENCE</scope>
    <source>
        <tissue evidence="11">Salivary glands</tissue>
    </source>
</reference>
<dbReference type="AlphaFoldDB" id="U5EWZ4"/>
<dbReference type="InterPro" id="IPR002014">
    <property type="entry name" value="VHS_dom"/>
</dbReference>
<keyword evidence="3 7" id="KW-0728">SH3 domain</keyword>
<evidence type="ECO:0000256" key="2">
    <source>
        <dbReference type="ARBA" id="ARBA00009666"/>
    </source>
</evidence>
<dbReference type="CDD" id="cd03568">
    <property type="entry name" value="VHS_STAM"/>
    <property type="match status" value="1"/>
</dbReference>
<dbReference type="InterPro" id="IPR050670">
    <property type="entry name" value="STAM"/>
</dbReference>
<dbReference type="FunFam" id="1.25.40.90:FF:000009">
    <property type="entry name" value="Putative signal transducing adapter molecule 1"/>
    <property type="match status" value="1"/>
</dbReference>
<dbReference type="EMBL" id="GANO01000324">
    <property type="protein sequence ID" value="JAB59547.1"/>
    <property type="molecule type" value="mRNA"/>
</dbReference>
<keyword evidence="6" id="KW-0653">Protein transport</keyword>
<dbReference type="SUPFAM" id="SSF50044">
    <property type="entry name" value="SH3-domain"/>
    <property type="match status" value="1"/>
</dbReference>
<dbReference type="Pfam" id="PF00018">
    <property type="entry name" value="SH3_1"/>
    <property type="match status" value="1"/>
</dbReference>
<feature type="compositionally biased region" description="Low complexity" evidence="8">
    <location>
        <begin position="568"/>
        <end position="585"/>
    </location>
</feature>
<dbReference type="PANTHER" id="PTHR45929">
    <property type="entry name" value="JAK PATHWAY SIGNAL TRANSDUCTION ADAPTOR MOLECULE"/>
    <property type="match status" value="1"/>
</dbReference>
<dbReference type="GO" id="GO:0033565">
    <property type="term" value="C:ESCRT-0 complex"/>
    <property type="evidence" value="ECO:0007669"/>
    <property type="project" value="UniProtKB-ARBA"/>
</dbReference>
<evidence type="ECO:0000256" key="1">
    <source>
        <dbReference type="ARBA" id="ARBA00004177"/>
    </source>
</evidence>
<dbReference type="PROSITE" id="PS50179">
    <property type="entry name" value="VHS"/>
    <property type="match status" value="1"/>
</dbReference>
<dbReference type="PANTHER" id="PTHR45929:SF3">
    <property type="entry name" value="JAK PATHWAY SIGNAL TRANSDUCTION ADAPTOR MOLECULE"/>
    <property type="match status" value="1"/>
</dbReference>
<comment type="subcellular location">
    <subcellularLocation>
        <location evidence="1">Endosome</location>
    </subcellularLocation>
</comment>
<evidence type="ECO:0000256" key="3">
    <source>
        <dbReference type="ARBA" id="ARBA00022443"/>
    </source>
</evidence>
<evidence type="ECO:0000256" key="6">
    <source>
        <dbReference type="ARBA" id="ARBA00022927"/>
    </source>
</evidence>
<dbReference type="Gene3D" id="1.20.5.1940">
    <property type="match status" value="1"/>
</dbReference>
<proteinExistence type="evidence at transcript level"/>
<organism evidence="11">
    <name type="scientific">Corethrella appendiculata</name>
    <dbReference type="NCBI Taxonomy" id="1370023"/>
    <lineage>
        <taxon>Eukaryota</taxon>
        <taxon>Metazoa</taxon>
        <taxon>Ecdysozoa</taxon>
        <taxon>Arthropoda</taxon>
        <taxon>Hexapoda</taxon>
        <taxon>Insecta</taxon>
        <taxon>Pterygota</taxon>
        <taxon>Neoptera</taxon>
        <taxon>Endopterygota</taxon>
        <taxon>Diptera</taxon>
        <taxon>Nematocera</taxon>
        <taxon>Culicoidea</taxon>
        <taxon>Chaoboridae</taxon>
        <taxon>Corethrella</taxon>
    </lineage>
</organism>
<protein>
    <submittedName>
        <fullName evidence="11">Putative signal transducing adaptor protein stam/stam2</fullName>
    </submittedName>
</protein>
<dbReference type="SMART" id="SM00288">
    <property type="entry name" value="VHS"/>
    <property type="match status" value="1"/>
</dbReference>